<comment type="caution">
    <text evidence="2">The sequence shown here is derived from an EMBL/GenBank/DDBJ whole genome shotgun (WGS) entry which is preliminary data.</text>
</comment>
<dbReference type="GO" id="GO:0016020">
    <property type="term" value="C:membrane"/>
    <property type="evidence" value="ECO:0007669"/>
    <property type="project" value="InterPro"/>
</dbReference>
<protein>
    <submittedName>
        <fullName evidence="2">CDP-alcohol phosphatidyltransferase family protein</fullName>
    </submittedName>
</protein>
<sequence length="206" mass="23381">MIGFYNYTVILTYIGLMFSVLGIMETLHGHWKLAILFLVFSGACDMFDGKIARSKKDRTEEEKRFGIQIDSLCDLVCFGVFPALIGYSLGLHQLWERMTLVLYVMAAVIRLGYFNVMEEKRQTETSECRKFYQGLPVTSSAIIFPVVFLCKGWIGPEYFRFVYLGVLAIVGILFIGDFKVVKPGNKAILAFVVVGTIIILKILRVF</sequence>
<feature type="transmembrane region" description="Helical" evidence="1">
    <location>
        <begin position="7"/>
        <end position="24"/>
    </location>
</feature>
<evidence type="ECO:0000313" key="3">
    <source>
        <dbReference type="Proteomes" id="UP000824201"/>
    </source>
</evidence>
<dbReference type="InterPro" id="IPR000462">
    <property type="entry name" value="CDP-OH_P_trans"/>
</dbReference>
<keyword evidence="1" id="KW-0812">Transmembrane</keyword>
<dbReference type="Pfam" id="PF01066">
    <property type="entry name" value="CDP-OH_P_transf"/>
    <property type="match status" value="1"/>
</dbReference>
<feature type="transmembrane region" description="Helical" evidence="1">
    <location>
        <begin position="160"/>
        <end position="180"/>
    </location>
</feature>
<reference evidence="2" key="1">
    <citation type="submission" date="2020-10" db="EMBL/GenBank/DDBJ databases">
        <authorList>
            <person name="Gilroy R."/>
        </authorList>
    </citation>
    <scope>NUCLEOTIDE SEQUENCE</scope>
    <source>
        <strain evidence="2">ChiW13-3771</strain>
    </source>
</reference>
<feature type="transmembrane region" description="Helical" evidence="1">
    <location>
        <begin position="95"/>
        <end position="113"/>
    </location>
</feature>
<gene>
    <name evidence="2" type="ORF">IAC96_10585</name>
</gene>
<reference evidence="2" key="2">
    <citation type="journal article" date="2021" name="PeerJ">
        <title>Extensive microbial diversity within the chicken gut microbiome revealed by metagenomics and culture.</title>
        <authorList>
            <person name="Gilroy R."/>
            <person name="Ravi A."/>
            <person name="Getino M."/>
            <person name="Pursley I."/>
            <person name="Horton D.L."/>
            <person name="Alikhan N.F."/>
            <person name="Baker D."/>
            <person name="Gharbi K."/>
            <person name="Hall N."/>
            <person name="Watson M."/>
            <person name="Adriaenssens E.M."/>
            <person name="Foster-Nyarko E."/>
            <person name="Jarju S."/>
            <person name="Secka A."/>
            <person name="Antonio M."/>
            <person name="Oren A."/>
            <person name="Chaudhuri R.R."/>
            <person name="La Ragione R."/>
            <person name="Hildebrand F."/>
            <person name="Pallen M.J."/>
        </authorList>
    </citation>
    <scope>NUCLEOTIDE SEQUENCE</scope>
    <source>
        <strain evidence="2">ChiW13-3771</strain>
    </source>
</reference>
<keyword evidence="1" id="KW-1133">Transmembrane helix</keyword>
<dbReference type="InterPro" id="IPR043130">
    <property type="entry name" value="CDP-OH_PTrfase_TM_dom"/>
</dbReference>
<dbReference type="Proteomes" id="UP000824201">
    <property type="component" value="Unassembled WGS sequence"/>
</dbReference>
<dbReference type="EMBL" id="DVHN01000137">
    <property type="protein sequence ID" value="HIR89388.1"/>
    <property type="molecule type" value="Genomic_DNA"/>
</dbReference>
<feature type="transmembrane region" description="Helical" evidence="1">
    <location>
        <begin position="69"/>
        <end position="89"/>
    </location>
</feature>
<name>A0A9D1EGA7_9FIRM</name>
<accession>A0A9D1EGA7</accession>
<feature type="transmembrane region" description="Helical" evidence="1">
    <location>
        <begin position="134"/>
        <end position="154"/>
    </location>
</feature>
<evidence type="ECO:0000256" key="1">
    <source>
        <dbReference type="SAM" id="Phobius"/>
    </source>
</evidence>
<dbReference type="GO" id="GO:0008654">
    <property type="term" value="P:phospholipid biosynthetic process"/>
    <property type="evidence" value="ECO:0007669"/>
    <property type="project" value="InterPro"/>
</dbReference>
<dbReference type="GO" id="GO:0016780">
    <property type="term" value="F:phosphotransferase activity, for other substituted phosphate groups"/>
    <property type="evidence" value="ECO:0007669"/>
    <property type="project" value="InterPro"/>
</dbReference>
<organism evidence="2 3">
    <name type="scientific">Candidatus Fimimorpha faecalis</name>
    <dbReference type="NCBI Taxonomy" id="2840824"/>
    <lineage>
        <taxon>Bacteria</taxon>
        <taxon>Bacillati</taxon>
        <taxon>Bacillota</taxon>
        <taxon>Clostridia</taxon>
        <taxon>Eubacteriales</taxon>
        <taxon>Candidatus Fimimorpha</taxon>
    </lineage>
</organism>
<dbReference type="Gene3D" id="1.20.120.1760">
    <property type="match status" value="1"/>
</dbReference>
<keyword evidence="1" id="KW-0472">Membrane</keyword>
<feature type="transmembrane region" description="Helical" evidence="1">
    <location>
        <begin position="187"/>
        <end position="203"/>
    </location>
</feature>
<evidence type="ECO:0000313" key="2">
    <source>
        <dbReference type="EMBL" id="HIR89388.1"/>
    </source>
</evidence>
<dbReference type="AlphaFoldDB" id="A0A9D1EGA7"/>
<proteinExistence type="predicted"/>